<dbReference type="SUPFAM" id="SSF52172">
    <property type="entry name" value="CheY-like"/>
    <property type="match status" value="1"/>
</dbReference>
<keyword evidence="5" id="KW-0804">Transcription</keyword>
<dbReference type="PROSITE" id="PS50110">
    <property type="entry name" value="RESPONSE_REGULATORY"/>
    <property type="match status" value="1"/>
</dbReference>
<evidence type="ECO:0000256" key="7">
    <source>
        <dbReference type="PROSITE-ProRule" id="PRU01091"/>
    </source>
</evidence>
<dbReference type="EMBL" id="FNBE01000013">
    <property type="protein sequence ID" value="SDG62597.1"/>
    <property type="molecule type" value="Genomic_DNA"/>
</dbReference>
<dbReference type="SMART" id="SM00862">
    <property type="entry name" value="Trans_reg_C"/>
    <property type="match status" value="1"/>
</dbReference>
<dbReference type="GO" id="GO:0000156">
    <property type="term" value="F:phosphorelay response regulator activity"/>
    <property type="evidence" value="ECO:0007669"/>
    <property type="project" value="TreeGrafter"/>
</dbReference>
<keyword evidence="2" id="KW-0902">Two-component regulatory system</keyword>
<dbReference type="InterPro" id="IPR001867">
    <property type="entry name" value="OmpR/PhoB-type_DNA-bd"/>
</dbReference>
<dbReference type="GO" id="GO:0005829">
    <property type="term" value="C:cytosol"/>
    <property type="evidence" value="ECO:0007669"/>
    <property type="project" value="TreeGrafter"/>
</dbReference>
<feature type="modified residue" description="4-aspartylphosphate" evidence="6">
    <location>
        <position position="55"/>
    </location>
</feature>
<dbReference type="InterPro" id="IPR011006">
    <property type="entry name" value="CheY-like_superfamily"/>
</dbReference>
<dbReference type="GO" id="GO:0000976">
    <property type="term" value="F:transcription cis-regulatory region binding"/>
    <property type="evidence" value="ECO:0007669"/>
    <property type="project" value="TreeGrafter"/>
</dbReference>
<evidence type="ECO:0000256" key="5">
    <source>
        <dbReference type="ARBA" id="ARBA00023163"/>
    </source>
</evidence>
<feature type="domain" description="Response regulatory" evidence="8">
    <location>
        <begin position="6"/>
        <end position="120"/>
    </location>
</feature>
<proteinExistence type="predicted"/>
<dbReference type="InterPro" id="IPR001789">
    <property type="entry name" value="Sig_transdc_resp-reg_receiver"/>
</dbReference>
<feature type="domain" description="OmpR/PhoB-type" evidence="9">
    <location>
        <begin position="131"/>
        <end position="226"/>
    </location>
</feature>
<dbReference type="Gene3D" id="1.10.10.10">
    <property type="entry name" value="Winged helix-like DNA-binding domain superfamily/Winged helix DNA-binding domain"/>
    <property type="match status" value="1"/>
</dbReference>
<dbReference type="InterPro" id="IPR039420">
    <property type="entry name" value="WalR-like"/>
</dbReference>
<dbReference type="OrthoDB" id="3197131at2"/>
<keyword evidence="3" id="KW-0805">Transcription regulation</keyword>
<protein>
    <submittedName>
        <fullName evidence="10">DNA-binding response regulator, OmpR family, contains REC and winged-helix (WHTH) domain</fullName>
    </submittedName>
</protein>
<reference evidence="10 11" key="1">
    <citation type="submission" date="2016-10" db="EMBL/GenBank/DDBJ databases">
        <authorList>
            <person name="de Groot N.N."/>
        </authorList>
    </citation>
    <scope>NUCLEOTIDE SEQUENCE [LARGE SCALE GENOMIC DNA]</scope>
    <source>
        <strain evidence="10 11">CGMCC 4.3143</strain>
    </source>
</reference>
<gene>
    <name evidence="10" type="ORF">SAMN05216377_113159</name>
</gene>
<dbReference type="Gene3D" id="6.10.250.690">
    <property type="match status" value="1"/>
</dbReference>
<evidence type="ECO:0000256" key="6">
    <source>
        <dbReference type="PROSITE-ProRule" id="PRU00169"/>
    </source>
</evidence>
<dbReference type="GO" id="GO:0032993">
    <property type="term" value="C:protein-DNA complex"/>
    <property type="evidence" value="ECO:0007669"/>
    <property type="project" value="TreeGrafter"/>
</dbReference>
<evidence type="ECO:0000259" key="9">
    <source>
        <dbReference type="PROSITE" id="PS51755"/>
    </source>
</evidence>
<keyword evidence="4 7" id="KW-0238">DNA-binding</keyword>
<dbReference type="PROSITE" id="PS51755">
    <property type="entry name" value="OMPR_PHOB"/>
    <property type="match status" value="1"/>
</dbReference>
<dbReference type="InterPro" id="IPR016032">
    <property type="entry name" value="Sig_transdc_resp-reg_C-effctor"/>
</dbReference>
<dbReference type="PANTHER" id="PTHR48111:SF21">
    <property type="entry name" value="DNA-BINDING DUAL MASTER TRANSCRIPTIONAL REGULATOR RPAA"/>
    <property type="match status" value="1"/>
</dbReference>
<evidence type="ECO:0000256" key="1">
    <source>
        <dbReference type="ARBA" id="ARBA00022553"/>
    </source>
</evidence>
<accession>A0A1G7VSB6</accession>
<dbReference type="PANTHER" id="PTHR48111">
    <property type="entry name" value="REGULATOR OF RPOS"/>
    <property type="match status" value="1"/>
</dbReference>
<name>A0A1G7VSB6_PSEOR</name>
<dbReference type="Pfam" id="PF00072">
    <property type="entry name" value="Response_reg"/>
    <property type="match status" value="1"/>
</dbReference>
<dbReference type="RefSeq" id="WP_093087269.1">
    <property type="nucleotide sequence ID" value="NZ_FNBE01000013.1"/>
</dbReference>
<keyword evidence="1 6" id="KW-0597">Phosphoprotein</keyword>
<dbReference type="Proteomes" id="UP000198967">
    <property type="component" value="Unassembled WGS sequence"/>
</dbReference>
<sequence length="227" mass="24716">MTDRGLVLVVEEDRAIADLVRLYLRRDGYGVHVEETGEGGLAAVRRLRPAAVVLDVGLPGLDGIEVCRRLRAEDDWTPVLFVTARDDEVDRIVGLEMGGDDYVTKPFSPRELVARVRTVLRRAAARPTTDEEVLELGGVTMNVDRRRVTVGGVEVALTSTEFDLLAHLLRRPGRVFSRAQLLGAVWGYTTGPGTRTVDVHVAQLRGKLGPGSPIRTVRGVGYGADAP</sequence>
<dbReference type="AlphaFoldDB" id="A0A1G7VSB6"/>
<evidence type="ECO:0000256" key="2">
    <source>
        <dbReference type="ARBA" id="ARBA00023012"/>
    </source>
</evidence>
<dbReference type="Gene3D" id="3.40.50.2300">
    <property type="match status" value="1"/>
</dbReference>
<dbReference type="GO" id="GO:0006355">
    <property type="term" value="P:regulation of DNA-templated transcription"/>
    <property type="evidence" value="ECO:0007669"/>
    <property type="project" value="InterPro"/>
</dbReference>
<evidence type="ECO:0000259" key="8">
    <source>
        <dbReference type="PROSITE" id="PS50110"/>
    </source>
</evidence>
<evidence type="ECO:0000256" key="4">
    <source>
        <dbReference type="ARBA" id="ARBA00023125"/>
    </source>
</evidence>
<evidence type="ECO:0000256" key="3">
    <source>
        <dbReference type="ARBA" id="ARBA00023015"/>
    </source>
</evidence>
<dbReference type="SMART" id="SM00448">
    <property type="entry name" value="REC"/>
    <property type="match status" value="1"/>
</dbReference>
<dbReference type="SUPFAM" id="SSF46894">
    <property type="entry name" value="C-terminal effector domain of the bipartite response regulators"/>
    <property type="match status" value="1"/>
</dbReference>
<dbReference type="CDD" id="cd00383">
    <property type="entry name" value="trans_reg_C"/>
    <property type="match status" value="1"/>
</dbReference>
<evidence type="ECO:0000313" key="11">
    <source>
        <dbReference type="Proteomes" id="UP000198967"/>
    </source>
</evidence>
<feature type="DNA-binding region" description="OmpR/PhoB-type" evidence="7">
    <location>
        <begin position="131"/>
        <end position="226"/>
    </location>
</feature>
<organism evidence="10 11">
    <name type="scientific">Pseudonocardia oroxyli</name>
    <dbReference type="NCBI Taxonomy" id="366584"/>
    <lineage>
        <taxon>Bacteria</taxon>
        <taxon>Bacillati</taxon>
        <taxon>Actinomycetota</taxon>
        <taxon>Actinomycetes</taxon>
        <taxon>Pseudonocardiales</taxon>
        <taxon>Pseudonocardiaceae</taxon>
        <taxon>Pseudonocardia</taxon>
    </lineage>
</organism>
<keyword evidence="11" id="KW-1185">Reference proteome</keyword>
<evidence type="ECO:0000313" key="10">
    <source>
        <dbReference type="EMBL" id="SDG62597.1"/>
    </source>
</evidence>
<dbReference type="Pfam" id="PF00486">
    <property type="entry name" value="Trans_reg_C"/>
    <property type="match status" value="1"/>
</dbReference>
<dbReference type="STRING" id="366584.SAMN05216377_113159"/>
<dbReference type="InterPro" id="IPR036388">
    <property type="entry name" value="WH-like_DNA-bd_sf"/>
</dbReference>